<evidence type="ECO:0008006" key="2">
    <source>
        <dbReference type="Google" id="ProtNLM"/>
    </source>
</evidence>
<gene>
    <name evidence="1" type="ORF">MNBD_IGNAVI01-2050</name>
</gene>
<proteinExistence type="predicted"/>
<sequence length="350" mass="40225">MKLLKFLVIVPLLILTSLSSLSFAQKSEDEAGGKFSGYMFGDYYYNIQHHNPDIKDQNGFWFRRIYFTYDYIIGSGFSTRLRLEMHNNGDYEESKIIIPFVKDAYLAYGFSKQKAYFGIAPPPTFELIEKIWGYRSVERTPLDEQRMASSRDFGIGMKGQFDSKGKFRYHVMIGNSAGTKQDVDKDKSFMASLSYWVTEGIVFQIYGDRAERNGLTNTYIGQAFLGYISDKLHGGLQYSKQVLKTKDTHSDNINLSVLSFFLTGNIFKKIKLFGRVDRMFEPNPFGGDIAYSPTDTTSSFFLFIAGIDFQVVKDVSIMPNIQYVKYDANDEGITPSNDLYARLTFFWRFK</sequence>
<evidence type="ECO:0000313" key="1">
    <source>
        <dbReference type="EMBL" id="VAX24901.1"/>
    </source>
</evidence>
<dbReference type="EMBL" id="UOGD01000285">
    <property type="protein sequence ID" value="VAX24901.1"/>
    <property type="molecule type" value="Genomic_DNA"/>
</dbReference>
<dbReference type="Gene3D" id="2.40.160.10">
    <property type="entry name" value="Porin"/>
    <property type="match status" value="1"/>
</dbReference>
<reference evidence="1" key="1">
    <citation type="submission" date="2018-06" db="EMBL/GenBank/DDBJ databases">
        <authorList>
            <person name="Zhirakovskaya E."/>
        </authorList>
    </citation>
    <scope>NUCLEOTIDE SEQUENCE</scope>
</reference>
<dbReference type="InterPro" id="IPR023614">
    <property type="entry name" value="Porin_dom_sf"/>
</dbReference>
<name>A0A3B1CEB6_9ZZZZ</name>
<dbReference type="AlphaFoldDB" id="A0A3B1CEB6"/>
<protein>
    <recommendedName>
        <fullName evidence="2">Porin</fullName>
    </recommendedName>
</protein>
<accession>A0A3B1CEB6</accession>
<organism evidence="1">
    <name type="scientific">hydrothermal vent metagenome</name>
    <dbReference type="NCBI Taxonomy" id="652676"/>
    <lineage>
        <taxon>unclassified sequences</taxon>
        <taxon>metagenomes</taxon>
        <taxon>ecological metagenomes</taxon>
    </lineage>
</organism>
<dbReference type="SUPFAM" id="SSF56935">
    <property type="entry name" value="Porins"/>
    <property type="match status" value="1"/>
</dbReference>